<sequence length="1020" mass="114509">MTVNLDATHTPDYSVGTTSSTLAMQVLTLGLVGAIICLWFTFDAGTSIFIMLVMFLLVSYVANRVLLESSPAHFHDIDVDHDEDVIFDDEYEEGVVKSAPKRSHPGEKQSWNVPALHIRELVMPSTTSQLRKDTLQVGQELWPNSDTPVEIENEYFSGRILFLLKTEPRSPTWGQLFVGRRRLFWIQLQGKFKKQPQGIVYVGGEIPNKMKLGFFAKGLCRVLLSVINCLVVGLHNSFGRLYPGDVAAVDDEELPHLAFPLHSSVDEFICTPAGEDPPALGADGFMETREERAHRRSGKHPYEFNTHDTYSFSFFNFYLDFENWKVVNAPGVPDIHLAQFWGNMPLRIVSYSLAQPSPRHTRALKLYHFCFELTPPTSQLDSSFMRTAADVAAIDVDAEELEFLRDEQNAHTQLANELSCFVFTVPAWLEYFSTHDSAKGPGQRRVAYVFDILEYADSSRTRLKRHHVAIHGASQSHMPLTLANEHPTGDAFGKQFEFTVESKLESGAAIEKERVDMESRLVEISRDRIMATDTDGQNHWQRRSIAHLIAAKNQLKRLLTSPSTVLPYAPFFAARGLVANATQCHVVRMVRDSHWRNEWMILDTGKSKALRFFRMSSSTACVTIHVADILALSSAAALNLPATGNCNGMHWFQIETLARVHVVAVASYQEFEFWTSALAGEVDKIVADGKDVLARSVLGQPFRSIATTLGKVRHPKDVFAPTHDGRIMLNDRRIAARFGQHPSSTSTDLKRFADVCGIAEKALRMVLVLTKHPTVCLTSEVLTFLDMVSSLKRTLPLLASMQSAPPAAHRTAFFLNVYHILVLHGSFLELLPTVKPKLHWSSFYHGVSYDIAGMSLTPAEIDHAIVRASLCPLKPPFPAFVVPRFADDDPRSALKLPTADYRLDFALNCLTKSCVQVIAVFRGDDLDRQLDYICRVVLSTLMSTDSKRHVIYLPRICEWYHADFPGDDQVLSKVTTLASHLDGDIKRAVDALLSHPTKLSIKYLKYDYGYHNTIYLTGDE</sequence>
<evidence type="ECO:0000256" key="1">
    <source>
        <dbReference type="SAM" id="Phobius"/>
    </source>
</evidence>
<keyword evidence="1" id="KW-1133">Transmembrane helix</keyword>
<name>A0A3R7YBF6_APHAT</name>
<dbReference type="Pfam" id="PF04784">
    <property type="entry name" value="DUF547"/>
    <property type="match status" value="1"/>
</dbReference>
<dbReference type="AlphaFoldDB" id="A0A3R7YBF6"/>
<feature type="domain" description="DUF547" evidence="2">
    <location>
        <begin position="808"/>
        <end position="932"/>
    </location>
</feature>
<proteinExistence type="predicted"/>
<keyword evidence="1" id="KW-0812">Transmembrane</keyword>
<evidence type="ECO:0000259" key="3">
    <source>
        <dbReference type="Pfam" id="PF08588"/>
    </source>
</evidence>
<reference evidence="4" key="1">
    <citation type="submission" date="2018-07" db="EMBL/GenBank/DDBJ databases">
        <title>Annotation of Aphanomyces astaci genome assembly.</title>
        <authorList>
            <person name="Studholme D.J."/>
        </authorList>
    </citation>
    <scope>NUCLEOTIDE SEQUENCE [LARGE SCALE GENOMIC DNA]</scope>
    <source>
        <strain evidence="4">Pc</strain>
    </source>
</reference>
<keyword evidence="5" id="KW-1185">Reference proteome</keyword>
<dbReference type="VEuPathDB" id="FungiDB:H257_00783"/>
<dbReference type="Proteomes" id="UP000284702">
    <property type="component" value="Unassembled WGS sequence"/>
</dbReference>
<evidence type="ECO:0000313" key="5">
    <source>
        <dbReference type="Proteomes" id="UP000284702"/>
    </source>
</evidence>
<gene>
    <name evidence="4" type="ORF">B5M09_000892</name>
</gene>
<feature type="transmembrane region" description="Helical" evidence="1">
    <location>
        <begin position="48"/>
        <end position="67"/>
    </location>
</feature>
<dbReference type="InterPro" id="IPR006869">
    <property type="entry name" value="DUF547"/>
</dbReference>
<comment type="caution">
    <text evidence="4">The sequence shown here is derived from an EMBL/GenBank/DDBJ whole genome shotgun (WGS) entry which is preliminary data.</text>
</comment>
<dbReference type="InterPro" id="IPR013897">
    <property type="entry name" value="Duc1"/>
</dbReference>
<evidence type="ECO:0000313" key="4">
    <source>
        <dbReference type="EMBL" id="RQM25323.1"/>
    </source>
</evidence>
<feature type="transmembrane region" description="Helical" evidence="1">
    <location>
        <begin position="22"/>
        <end position="41"/>
    </location>
</feature>
<keyword evidence="1" id="KW-0472">Membrane</keyword>
<organism evidence="4 5">
    <name type="scientific">Aphanomyces astaci</name>
    <name type="common">Crayfish plague agent</name>
    <dbReference type="NCBI Taxonomy" id="112090"/>
    <lineage>
        <taxon>Eukaryota</taxon>
        <taxon>Sar</taxon>
        <taxon>Stramenopiles</taxon>
        <taxon>Oomycota</taxon>
        <taxon>Saprolegniomycetes</taxon>
        <taxon>Saprolegniales</taxon>
        <taxon>Verrucalvaceae</taxon>
        <taxon>Aphanomyces</taxon>
    </lineage>
</organism>
<dbReference type="EMBL" id="MZMZ02002557">
    <property type="protein sequence ID" value="RQM25323.1"/>
    <property type="molecule type" value="Genomic_DNA"/>
</dbReference>
<protein>
    <submittedName>
        <fullName evidence="4">Uncharacterized protein</fullName>
    </submittedName>
</protein>
<dbReference type="Pfam" id="PF08588">
    <property type="entry name" value="Duc1"/>
    <property type="match status" value="1"/>
</dbReference>
<evidence type="ECO:0000259" key="2">
    <source>
        <dbReference type="Pfam" id="PF04784"/>
    </source>
</evidence>
<dbReference type="PANTHER" id="PTHR46361:SF3">
    <property type="entry name" value="ELECTRON CARRIER_ PROTEIN DISULFIDE OXIDOREDUCTASE"/>
    <property type="match status" value="1"/>
</dbReference>
<accession>A0A3R7YBF6</accession>
<dbReference type="PANTHER" id="PTHR46361">
    <property type="entry name" value="ELECTRON CARRIER/ PROTEIN DISULFIDE OXIDOREDUCTASE"/>
    <property type="match status" value="1"/>
</dbReference>
<feature type="domain" description="Domain of unknown function at the cortex 1" evidence="3">
    <location>
        <begin position="139"/>
        <end position="373"/>
    </location>
</feature>